<keyword evidence="4" id="KW-1185">Reference proteome</keyword>
<dbReference type="OrthoDB" id="6119954at2759"/>
<evidence type="ECO:0000313" key="4">
    <source>
        <dbReference type="Proteomes" id="UP000078512"/>
    </source>
</evidence>
<evidence type="ECO:0000259" key="2">
    <source>
        <dbReference type="Pfam" id="PF07687"/>
    </source>
</evidence>
<name>A0A197KCF9_9FUNG</name>
<dbReference type="SUPFAM" id="SSF53187">
    <property type="entry name" value="Zn-dependent exopeptidases"/>
    <property type="match status" value="1"/>
</dbReference>
<protein>
    <recommendedName>
        <fullName evidence="1">Peptidase M20 domain-containing protein 2</fullName>
    </recommendedName>
</protein>
<dbReference type="FunFam" id="3.30.70.360:FF:000004">
    <property type="entry name" value="Peptidase M20 domain-containing protein 2"/>
    <property type="match status" value="1"/>
</dbReference>
<dbReference type="PANTHER" id="PTHR30575:SF0">
    <property type="entry name" value="XAA-ARG DIPEPTIDASE"/>
    <property type="match status" value="1"/>
</dbReference>
<accession>A0A197KCF9</accession>
<proteinExistence type="inferred from homology"/>
<comment type="similarity">
    <text evidence="1">Belongs to the peptidase M20A family.</text>
</comment>
<dbReference type="Gene3D" id="3.40.630.10">
    <property type="entry name" value="Zn peptidases"/>
    <property type="match status" value="1"/>
</dbReference>
<feature type="domain" description="Peptidase M20 dimerisation" evidence="2">
    <location>
        <begin position="205"/>
        <end position="299"/>
    </location>
</feature>
<dbReference type="GO" id="GO:0016805">
    <property type="term" value="F:dipeptidase activity"/>
    <property type="evidence" value="ECO:0007669"/>
    <property type="project" value="InterPro"/>
</dbReference>
<gene>
    <name evidence="3" type="ORF">K457DRAFT_133417</name>
</gene>
<dbReference type="SUPFAM" id="SSF55031">
    <property type="entry name" value="Bacterial exopeptidase dimerisation domain"/>
    <property type="match status" value="1"/>
</dbReference>
<dbReference type="Pfam" id="PF07687">
    <property type="entry name" value="M20_dimer"/>
    <property type="match status" value="1"/>
</dbReference>
<sequence>MVQSHPTTNTTTTTSDVGTSWLANKYAKCIDETIEAASVELRSLSLKIHQNPELGLKEFKAHAWLTEYLSSKGFTVGKSAAPELETAFIAQFGDPSSNLVIGLCSEYDALPLSKPGSTEQTTSHACAHNLIAISGVAAALGLQAVIRQFNLPAQIKLFGTPSEEQDYGKVTMLNAGDFEGVDVCMMLHGANADVIYTPFLALEKATVEFFGKASHASTTPWEGINALDAAMQVYTGIALMRQQMRPDQRVHGIIEVGGQASNIIPQYTKSLYRVRAPKDAQVQELKKRVNKIFEAAAKSTGCQVKYHWDGHLQDILTNEHLVVRFEKWMNSQGLKYASKAQQQSKLSGSTDMGNITHAIPGIHPMFNIINLEGIDAPSGGLHTVEFATAAATPVAHTATLRASKALAMTGVECILDPEFLRRVKQEFESRED</sequence>
<dbReference type="PIRSF" id="PIRSF037226">
    <property type="entry name" value="Amidohydrolase_ACY1L2_prd"/>
    <property type="match status" value="1"/>
</dbReference>
<dbReference type="InterPro" id="IPR017439">
    <property type="entry name" value="Amidohydrolase"/>
</dbReference>
<dbReference type="AlphaFoldDB" id="A0A197KCF9"/>
<dbReference type="Proteomes" id="UP000078512">
    <property type="component" value="Unassembled WGS sequence"/>
</dbReference>
<dbReference type="Gene3D" id="3.30.70.360">
    <property type="match status" value="1"/>
</dbReference>
<dbReference type="NCBIfam" id="TIGR01891">
    <property type="entry name" value="amidohydrolases"/>
    <property type="match status" value="1"/>
</dbReference>
<evidence type="ECO:0000256" key="1">
    <source>
        <dbReference type="PIRNR" id="PIRNR037226"/>
    </source>
</evidence>
<dbReference type="PANTHER" id="PTHR30575">
    <property type="entry name" value="PEPTIDASE M20"/>
    <property type="match status" value="1"/>
</dbReference>
<reference evidence="3 4" key="1">
    <citation type="submission" date="2016-05" db="EMBL/GenBank/DDBJ databases">
        <title>Genome sequencing reveals origins of a unique bacterial endosymbiosis in the earliest lineages of terrestrial Fungi.</title>
        <authorList>
            <consortium name="DOE Joint Genome Institute"/>
            <person name="Uehling J."/>
            <person name="Gryganskyi A."/>
            <person name="Hameed K."/>
            <person name="Tschaplinski T."/>
            <person name="Misztal P."/>
            <person name="Wu S."/>
            <person name="Desiro A."/>
            <person name="Vande Pol N."/>
            <person name="Du Z.-Y."/>
            <person name="Zienkiewicz A."/>
            <person name="Zienkiewicz K."/>
            <person name="Morin E."/>
            <person name="Tisserant E."/>
            <person name="Splivallo R."/>
            <person name="Hainaut M."/>
            <person name="Henrissat B."/>
            <person name="Ohm R."/>
            <person name="Kuo A."/>
            <person name="Yan J."/>
            <person name="Lipzen A."/>
            <person name="Nolan M."/>
            <person name="Labutti K."/>
            <person name="Barry K."/>
            <person name="Goldstein A."/>
            <person name="Labbe J."/>
            <person name="Schadt C."/>
            <person name="Tuskan G."/>
            <person name="Grigoriev I."/>
            <person name="Martin F."/>
            <person name="Vilgalys R."/>
            <person name="Bonito G."/>
        </authorList>
    </citation>
    <scope>NUCLEOTIDE SEQUENCE [LARGE SCALE GENOMIC DNA]</scope>
    <source>
        <strain evidence="3 4">AG-77</strain>
    </source>
</reference>
<dbReference type="InterPro" id="IPR011650">
    <property type="entry name" value="Peptidase_M20_dimer"/>
</dbReference>
<dbReference type="STRING" id="1314771.A0A197KCF9"/>
<evidence type="ECO:0000313" key="3">
    <source>
        <dbReference type="EMBL" id="OAQ34376.1"/>
    </source>
</evidence>
<dbReference type="InterPro" id="IPR052030">
    <property type="entry name" value="Peptidase_M20/M20A_hydrolases"/>
</dbReference>
<dbReference type="EMBL" id="KV442017">
    <property type="protein sequence ID" value="OAQ34376.1"/>
    <property type="molecule type" value="Genomic_DNA"/>
</dbReference>
<dbReference type="InterPro" id="IPR036264">
    <property type="entry name" value="Bact_exopeptidase_dim_dom"/>
</dbReference>
<dbReference type="CDD" id="cd05672">
    <property type="entry name" value="M20_ACY1L2-like"/>
    <property type="match status" value="1"/>
</dbReference>
<organism evidence="3 4">
    <name type="scientific">Linnemannia elongata AG-77</name>
    <dbReference type="NCBI Taxonomy" id="1314771"/>
    <lineage>
        <taxon>Eukaryota</taxon>
        <taxon>Fungi</taxon>
        <taxon>Fungi incertae sedis</taxon>
        <taxon>Mucoromycota</taxon>
        <taxon>Mortierellomycotina</taxon>
        <taxon>Mortierellomycetes</taxon>
        <taxon>Mortierellales</taxon>
        <taxon>Mortierellaceae</taxon>
        <taxon>Linnemannia</taxon>
    </lineage>
</organism>
<dbReference type="InterPro" id="IPR017144">
    <property type="entry name" value="Xaa-Arg_dipeptidase"/>
</dbReference>